<name>A0A2C6MFU3_9FIRM</name>
<evidence type="ECO:0000313" key="2">
    <source>
        <dbReference type="Proteomes" id="UP000222564"/>
    </source>
</evidence>
<dbReference type="Proteomes" id="UP000222564">
    <property type="component" value="Unassembled WGS sequence"/>
</dbReference>
<sequence length="49" mass="5734">MNLLHVIQGGLFMLLFMEKNQLDEQVSLISFSTNPVKKNFRILWKKVSP</sequence>
<dbReference type="EMBL" id="AWQQ01000054">
    <property type="protein sequence ID" value="PHJ38293.1"/>
    <property type="molecule type" value="Genomic_DNA"/>
</dbReference>
<dbReference type="AlphaFoldDB" id="A0A2C6MFU3"/>
<accession>A0A2C6MFU3</accession>
<gene>
    <name evidence="1" type="ORF">P378_10700</name>
</gene>
<keyword evidence="2" id="KW-1185">Reference proteome</keyword>
<organism evidence="1 2">
    <name type="scientific">Desulforamulus profundi</name>
    <dbReference type="NCBI Taxonomy" id="1383067"/>
    <lineage>
        <taxon>Bacteria</taxon>
        <taxon>Bacillati</taxon>
        <taxon>Bacillota</taxon>
        <taxon>Clostridia</taxon>
        <taxon>Eubacteriales</taxon>
        <taxon>Peptococcaceae</taxon>
        <taxon>Desulforamulus</taxon>
    </lineage>
</organism>
<protein>
    <submittedName>
        <fullName evidence="1">Uncharacterized protein</fullName>
    </submittedName>
</protein>
<proteinExistence type="predicted"/>
<evidence type="ECO:0000313" key="1">
    <source>
        <dbReference type="EMBL" id="PHJ38293.1"/>
    </source>
</evidence>
<reference evidence="1 2" key="1">
    <citation type="submission" date="2013-09" db="EMBL/GenBank/DDBJ databases">
        <title>Biodegradation of hydrocarbons in the deep terrestrial subsurface : characterization of a microbial consortium composed of two Desulfotomaculum species originating from a deep geological formation.</title>
        <authorList>
            <person name="Aullo T."/>
            <person name="Berlendis S."/>
            <person name="Lascourreges J.-F."/>
            <person name="Dessort D."/>
            <person name="Saint-Laurent S."/>
            <person name="Schraauwers B."/>
            <person name="Mas J."/>
            <person name="Magot M."/>
            <person name="Ranchou-Peyruse A."/>
        </authorList>
    </citation>
    <scope>NUCLEOTIDE SEQUENCE [LARGE SCALE GENOMIC DNA]</scope>
    <source>
        <strain evidence="1 2">Bs107</strain>
    </source>
</reference>
<comment type="caution">
    <text evidence="1">The sequence shown here is derived from an EMBL/GenBank/DDBJ whole genome shotgun (WGS) entry which is preliminary data.</text>
</comment>